<evidence type="ECO:0000256" key="1">
    <source>
        <dbReference type="SAM" id="MobiDB-lite"/>
    </source>
</evidence>
<reference evidence="2 3" key="1">
    <citation type="submission" date="2016-03" db="EMBL/GenBank/DDBJ databases">
        <title>EvidentialGene: Evidence-directed Construction of Genes on Genomes.</title>
        <authorList>
            <person name="Gilbert D.G."/>
            <person name="Choi J.-H."/>
            <person name="Mockaitis K."/>
            <person name="Colbourne J."/>
            <person name="Pfrender M."/>
        </authorList>
    </citation>
    <scope>NUCLEOTIDE SEQUENCE [LARGE SCALE GENOMIC DNA]</scope>
    <source>
        <strain evidence="2 3">Xinb3</strain>
        <tissue evidence="2">Complete organism</tissue>
    </source>
</reference>
<protein>
    <submittedName>
        <fullName evidence="2">Uncharacterized protein</fullName>
    </submittedName>
</protein>
<feature type="region of interest" description="Disordered" evidence="1">
    <location>
        <begin position="48"/>
        <end position="100"/>
    </location>
</feature>
<proteinExistence type="predicted"/>
<evidence type="ECO:0000313" key="2">
    <source>
        <dbReference type="EMBL" id="KZR97837.1"/>
    </source>
</evidence>
<feature type="compositionally biased region" description="Basic residues" evidence="1">
    <location>
        <begin position="82"/>
        <end position="92"/>
    </location>
</feature>
<feature type="region of interest" description="Disordered" evidence="1">
    <location>
        <begin position="1"/>
        <end position="35"/>
    </location>
</feature>
<feature type="non-terminal residue" evidence="2">
    <location>
        <position position="1"/>
    </location>
</feature>
<comment type="caution">
    <text evidence="2">The sequence shown here is derived from an EMBL/GenBank/DDBJ whole genome shotgun (WGS) entry which is preliminary data.</text>
</comment>
<name>A0A164FJ19_9CRUS</name>
<accession>A0A164FJ19</accession>
<feature type="compositionally biased region" description="Low complexity" evidence="1">
    <location>
        <begin position="71"/>
        <end position="81"/>
    </location>
</feature>
<dbReference type="EMBL" id="LRGB01019871">
    <property type="protein sequence ID" value="KZR97837.1"/>
    <property type="molecule type" value="Genomic_DNA"/>
</dbReference>
<keyword evidence="3" id="KW-1185">Reference proteome</keyword>
<sequence>TNDDSVQKRNNHAISTPCHRHPNRQQPTSGLSHQPLHIFCKSESIFQCSRTGGPTPPVPSTRISRKDNPPSSKSNKLQAAKQKAKRKEKKKARSEQLNKDFGPVFQHLGCLVNPAETPTTDLNATTPAQADTNPPSSVNVPSLTQKNAKAVTSPDDHNRAAFTPSTRPCLKSVVVVVENPTHYRERTSSHRPRWTPYTRQ</sequence>
<dbReference type="AlphaFoldDB" id="A0A164FJ19"/>
<gene>
    <name evidence="2" type="ORF">APZ42_007064</name>
</gene>
<evidence type="ECO:0000313" key="3">
    <source>
        <dbReference type="Proteomes" id="UP000076858"/>
    </source>
</evidence>
<feature type="region of interest" description="Disordered" evidence="1">
    <location>
        <begin position="116"/>
        <end position="142"/>
    </location>
</feature>
<dbReference type="Proteomes" id="UP000076858">
    <property type="component" value="Unassembled WGS sequence"/>
</dbReference>
<organism evidence="2 3">
    <name type="scientific">Daphnia magna</name>
    <dbReference type="NCBI Taxonomy" id="35525"/>
    <lineage>
        <taxon>Eukaryota</taxon>
        <taxon>Metazoa</taxon>
        <taxon>Ecdysozoa</taxon>
        <taxon>Arthropoda</taxon>
        <taxon>Crustacea</taxon>
        <taxon>Branchiopoda</taxon>
        <taxon>Diplostraca</taxon>
        <taxon>Cladocera</taxon>
        <taxon>Anomopoda</taxon>
        <taxon>Daphniidae</taxon>
        <taxon>Daphnia</taxon>
    </lineage>
</organism>